<dbReference type="PANTHER" id="PTHR10629">
    <property type="entry name" value="CYTOSINE-SPECIFIC METHYLTRANSFERASE"/>
    <property type="match status" value="1"/>
</dbReference>
<dbReference type="InterPro" id="IPR018117">
    <property type="entry name" value="C5_DNA_meth_AS"/>
</dbReference>
<dbReference type="Pfam" id="PF00145">
    <property type="entry name" value="DNA_methylase"/>
    <property type="match status" value="1"/>
</dbReference>
<comment type="catalytic activity">
    <reaction evidence="7">
        <text>a 2'-deoxycytidine in DNA + S-adenosyl-L-methionine = a 5-methyl-2'-deoxycytidine in DNA + S-adenosyl-L-homocysteine + H(+)</text>
        <dbReference type="Rhea" id="RHEA:13681"/>
        <dbReference type="Rhea" id="RHEA-COMP:11369"/>
        <dbReference type="Rhea" id="RHEA-COMP:11370"/>
        <dbReference type="ChEBI" id="CHEBI:15378"/>
        <dbReference type="ChEBI" id="CHEBI:57856"/>
        <dbReference type="ChEBI" id="CHEBI:59789"/>
        <dbReference type="ChEBI" id="CHEBI:85452"/>
        <dbReference type="ChEBI" id="CHEBI:85454"/>
        <dbReference type="EC" id="2.1.1.37"/>
    </reaction>
</comment>
<keyword evidence="3 5" id="KW-0949">S-adenosyl-L-methionine</keyword>
<gene>
    <name evidence="8" type="ORF">H8S62_04890</name>
</gene>
<dbReference type="InterPro" id="IPR031303">
    <property type="entry name" value="C5_meth_CS"/>
</dbReference>
<evidence type="ECO:0000256" key="5">
    <source>
        <dbReference type="PROSITE-ProRule" id="PRU01016"/>
    </source>
</evidence>
<dbReference type="EMBL" id="JACOPQ010000003">
    <property type="protein sequence ID" value="MBC5736343.1"/>
    <property type="molecule type" value="Genomic_DNA"/>
</dbReference>
<dbReference type="Proteomes" id="UP000607645">
    <property type="component" value="Unassembled WGS sequence"/>
</dbReference>
<dbReference type="Gene3D" id="3.40.50.150">
    <property type="entry name" value="Vaccinia Virus protein VP39"/>
    <property type="match status" value="1"/>
</dbReference>
<dbReference type="GO" id="GO:0032259">
    <property type="term" value="P:methylation"/>
    <property type="evidence" value="ECO:0007669"/>
    <property type="project" value="UniProtKB-KW"/>
</dbReference>
<dbReference type="InterPro" id="IPR050390">
    <property type="entry name" value="C5-Methyltransferase"/>
</dbReference>
<dbReference type="Gene3D" id="3.90.120.10">
    <property type="entry name" value="DNA Methylase, subunit A, domain 2"/>
    <property type="match status" value="1"/>
</dbReference>
<organism evidence="8 9">
    <name type="scientific">Lawsonibacter faecis</name>
    <dbReference type="NCBI Taxonomy" id="2763052"/>
    <lineage>
        <taxon>Bacteria</taxon>
        <taxon>Bacillati</taxon>
        <taxon>Bacillota</taxon>
        <taxon>Clostridia</taxon>
        <taxon>Eubacteriales</taxon>
        <taxon>Oscillospiraceae</taxon>
        <taxon>Lawsonibacter</taxon>
    </lineage>
</organism>
<protein>
    <recommendedName>
        <fullName evidence="7">Cytosine-specific methyltransferase</fullName>
        <ecNumber evidence="7">2.1.1.37</ecNumber>
    </recommendedName>
</protein>
<keyword evidence="2 5" id="KW-0808">Transferase</keyword>
<evidence type="ECO:0000256" key="3">
    <source>
        <dbReference type="ARBA" id="ARBA00022691"/>
    </source>
</evidence>
<sequence>MRVVDLFAGCGGLSLGFQNAGFEIVGAVEFWDVALETYRVNFKHPIYKQDLSNFSSSINLIQPLLPDMIIGGPPCQDFSHAGKRIEAERAGLTGVFAEIVAKIKPRYFVMENVDRAKDSIAYAYAKNVFKKAGYGITEMTLNAAHCGVPQKRKRFFVLGILGGDDGFATTWLNEHQTQKETTIRDYFGSNVLGFDYYYRHPRNYNRRAIYSIDEPAPTMRGVNRPVPQGYPGHPLDPHPVDNTIRALTTLERSLIQTFPAGYKWVGSKTDIEQMIGNAVPVKLAEYVATCMAQYVVEVPDYSGFESWLHKTNYSDRVISDIISRLKRAYKIIEDDPNPTYLFILERTDAFLNIDSSVRSQIKKAVSLYIEYKFDMIARHHALKGL</sequence>
<dbReference type="GO" id="GO:0009307">
    <property type="term" value="P:DNA restriction-modification system"/>
    <property type="evidence" value="ECO:0007669"/>
    <property type="project" value="UniProtKB-KW"/>
</dbReference>
<proteinExistence type="inferred from homology"/>
<dbReference type="CDD" id="cd00315">
    <property type="entry name" value="Cyt_C5_DNA_methylase"/>
    <property type="match status" value="1"/>
</dbReference>
<dbReference type="InterPro" id="IPR001525">
    <property type="entry name" value="C5_MeTfrase"/>
</dbReference>
<evidence type="ECO:0000313" key="8">
    <source>
        <dbReference type="EMBL" id="MBC5736343.1"/>
    </source>
</evidence>
<dbReference type="PROSITE" id="PS00094">
    <property type="entry name" value="C5_MTASE_1"/>
    <property type="match status" value="1"/>
</dbReference>
<evidence type="ECO:0000256" key="2">
    <source>
        <dbReference type="ARBA" id="ARBA00022679"/>
    </source>
</evidence>
<dbReference type="SUPFAM" id="SSF53335">
    <property type="entry name" value="S-adenosyl-L-methionine-dependent methyltransferases"/>
    <property type="match status" value="1"/>
</dbReference>
<keyword evidence="4" id="KW-0680">Restriction system</keyword>
<dbReference type="PROSITE" id="PS51679">
    <property type="entry name" value="SAM_MT_C5"/>
    <property type="match status" value="1"/>
</dbReference>
<dbReference type="EC" id="2.1.1.37" evidence="7"/>
<dbReference type="AlphaFoldDB" id="A0A8J6JHR1"/>
<dbReference type="PROSITE" id="PS00095">
    <property type="entry name" value="C5_MTASE_2"/>
    <property type="match status" value="1"/>
</dbReference>
<reference evidence="8" key="1">
    <citation type="submission" date="2020-08" db="EMBL/GenBank/DDBJ databases">
        <title>Genome public.</title>
        <authorList>
            <person name="Liu C."/>
            <person name="Sun Q."/>
        </authorList>
    </citation>
    <scope>NUCLEOTIDE SEQUENCE</scope>
    <source>
        <strain evidence="8">NSJ-52</strain>
    </source>
</reference>
<dbReference type="RefSeq" id="WP_186918671.1">
    <property type="nucleotide sequence ID" value="NZ_JACOPQ010000003.1"/>
</dbReference>
<keyword evidence="1 5" id="KW-0489">Methyltransferase</keyword>
<accession>A0A8J6JHR1</accession>
<dbReference type="GO" id="GO:0044027">
    <property type="term" value="P:negative regulation of gene expression via chromosomal CpG island methylation"/>
    <property type="evidence" value="ECO:0007669"/>
    <property type="project" value="TreeGrafter"/>
</dbReference>
<comment type="similarity">
    <text evidence="5 6">Belongs to the class I-like SAM-binding methyltransferase superfamily. C5-methyltransferase family.</text>
</comment>
<dbReference type="PRINTS" id="PR00105">
    <property type="entry name" value="C5METTRFRASE"/>
</dbReference>
<keyword evidence="9" id="KW-1185">Reference proteome</keyword>
<evidence type="ECO:0000256" key="6">
    <source>
        <dbReference type="RuleBase" id="RU000416"/>
    </source>
</evidence>
<evidence type="ECO:0000256" key="1">
    <source>
        <dbReference type="ARBA" id="ARBA00022603"/>
    </source>
</evidence>
<name>A0A8J6JHR1_9FIRM</name>
<dbReference type="GO" id="GO:0003677">
    <property type="term" value="F:DNA binding"/>
    <property type="evidence" value="ECO:0007669"/>
    <property type="project" value="TreeGrafter"/>
</dbReference>
<feature type="active site" evidence="5">
    <location>
        <position position="75"/>
    </location>
</feature>
<evidence type="ECO:0000256" key="7">
    <source>
        <dbReference type="RuleBase" id="RU000417"/>
    </source>
</evidence>
<dbReference type="NCBIfam" id="TIGR00675">
    <property type="entry name" value="dcm"/>
    <property type="match status" value="1"/>
</dbReference>
<evidence type="ECO:0000256" key="4">
    <source>
        <dbReference type="ARBA" id="ARBA00022747"/>
    </source>
</evidence>
<evidence type="ECO:0000313" key="9">
    <source>
        <dbReference type="Proteomes" id="UP000607645"/>
    </source>
</evidence>
<comment type="caution">
    <text evidence="8">The sequence shown here is derived from an EMBL/GenBank/DDBJ whole genome shotgun (WGS) entry which is preliminary data.</text>
</comment>
<dbReference type="InterPro" id="IPR029063">
    <property type="entry name" value="SAM-dependent_MTases_sf"/>
</dbReference>
<dbReference type="PANTHER" id="PTHR10629:SF52">
    <property type="entry name" value="DNA (CYTOSINE-5)-METHYLTRANSFERASE 1"/>
    <property type="match status" value="1"/>
</dbReference>
<dbReference type="GO" id="GO:0003886">
    <property type="term" value="F:DNA (cytosine-5-)-methyltransferase activity"/>
    <property type="evidence" value="ECO:0007669"/>
    <property type="project" value="UniProtKB-EC"/>
</dbReference>